<dbReference type="EMBL" id="JAIWOZ010000002">
    <property type="protein sequence ID" value="KAH6609231.1"/>
    <property type="molecule type" value="Genomic_DNA"/>
</dbReference>
<dbReference type="Proteomes" id="UP000827724">
    <property type="component" value="Unassembled WGS sequence"/>
</dbReference>
<protein>
    <recommendedName>
        <fullName evidence="4">Secreted protein</fullName>
    </recommendedName>
</protein>
<feature type="signal peptide" evidence="1">
    <location>
        <begin position="1"/>
        <end position="16"/>
    </location>
</feature>
<keyword evidence="1" id="KW-0732">Signal</keyword>
<proteinExistence type="predicted"/>
<evidence type="ECO:0008006" key="4">
    <source>
        <dbReference type="Google" id="ProtNLM"/>
    </source>
</evidence>
<feature type="chain" id="PRO_5040297425" description="Secreted protein" evidence="1">
    <location>
        <begin position="17"/>
        <end position="71"/>
    </location>
</feature>
<organism evidence="2 3">
    <name type="scientific">Trichoderma cornu-damae</name>
    <dbReference type="NCBI Taxonomy" id="654480"/>
    <lineage>
        <taxon>Eukaryota</taxon>
        <taxon>Fungi</taxon>
        <taxon>Dikarya</taxon>
        <taxon>Ascomycota</taxon>
        <taxon>Pezizomycotina</taxon>
        <taxon>Sordariomycetes</taxon>
        <taxon>Hypocreomycetidae</taxon>
        <taxon>Hypocreales</taxon>
        <taxon>Hypocreaceae</taxon>
        <taxon>Trichoderma</taxon>
    </lineage>
</organism>
<evidence type="ECO:0000313" key="3">
    <source>
        <dbReference type="Proteomes" id="UP000827724"/>
    </source>
</evidence>
<keyword evidence="3" id="KW-1185">Reference proteome</keyword>
<sequence length="71" mass="7451">MVVVVVFAAYLVPVRSAATKLQFAMLARAAESVGGIASCGMDLSRPLRICHLWGTAPLGQLSTVHALDPSQ</sequence>
<gene>
    <name evidence="2" type="ORF">Trco_002577</name>
</gene>
<evidence type="ECO:0000256" key="1">
    <source>
        <dbReference type="SAM" id="SignalP"/>
    </source>
</evidence>
<name>A0A9P8TV62_9HYPO</name>
<comment type="caution">
    <text evidence="2">The sequence shown here is derived from an EMBL/GenBank/DDBJ whole genome shotgun (WGS) entry which is preliminary data.</text>
</comment>
<reference evidence="2" key="1">
    <citation type="submission" date="2021-08" db="EMBL/GenBank/DDBJ databases">
        <title>Chromosome-Level Trichoderma cornu-damae using Hi-C Data.</title>
        <authorList>
            <person name="Kim C.S."/>
        </authorList>
    </citation>
    <scope>NUCLEOTIDE SEQUENCE</scope>
    <source>
        <strain evidence="2">KA19-0412C</strain>
    </source>
</reference>
<evidence type="ECO:0000313" key="2">
    <source>
        <dbReference type="EMBL" id="KAH6609231.1"/>
    </source>
</evidence>
<dbReference type="AlphaFoldDB" id="A0A9P8TV62"/>
<accession>A0A9P8TV62</accession>